<dbReference type="CDD" id="cd22157">
    <property type="entry name" value="F-box_AtFBW1-like"/>
    <property type="match status" value="1"/>
</dbReference>
<evidence type="ECO:0000259" key="1">
    <source>
        <dbReference type="PROSITE" id="PS50181"/>
    </source>
</evidence>
<gene>
    <name evidence="2" type="ORF">QYE76_041974</name>
</gene>
<dbReference type="InterPro" id="IPR001810">
    <property type="entry name" value="F-box_dom"/>
</dbReference>
<feature type="domain" description="F-box" evidence="1">
    <location>
        <begin position="7"/>
        <end position="56"/>
    </location>
</feature>
<dbReference type="Proteomes" id="UP001231189">
    <property type="component" value="Unassembled WGS sequence"/>
</dbReference>
<evidence type="ECO:0000313" key="2">
    <source>
        <dbReference type="EMBL" id="KAK1681126.1"/>
    </source>
</evidence>
<dbReference type="SUPFAM" id="SSF50965">
    <property type="entry name" value="Galactose oxidase, central domain"/>
    <property type="match status" value="1"/>
</dbReference>
<dbReference type="InterPro" id="IPR036047">
    <property type="entry name" value="F-box-like_dom_sf"/>
</dbReference>
<dbReference type="InterPro" id="IPR056594">
    <property type="entry name" value="AT5G49610-like_b-prop"/>
</dbReference>
<comment type="caution">
    <text evidence="2">The sequence shown here is derived from an EMBL/GenBank/DDBJ whole genome shotgun (WGS) entry which is preliminary data.</text>
</comment>
<dbReference type="PANTHER" id="PTHR32133:SF366">
    <property type="entry name" value="OS07G0122900 PROTEIN"/>
    <property type="match status" value="1"/>
</dbReference>
<dbReference type="InterPro" id="IPR011043">
    <property type="entry name" value="Gal_Oxase/kelch_b-propeller"/>
</dbReference>
<dbReference type="PROSITE" id="PS50181">
    <property type="entry name" value="FBOX"/>
    <property type="match status" value="1"/>
</dbReference>
<accession>A0AAD8TET6</accession>
<dbReference type="EMBL" id="JAUUTY010000002">
    <property type="protein sequence ID" value="KAK1681126.1"/>
    <property type="molecule type" value="Genomic_DNA"/>
</dbReference>
<evidence type="ECO:0000313" key="3">
    <source>
        <dbReference type="Proteomes" id="UP001231189"/>
    </source>
</evidence>
<dbReference type="Gene3D" id="1.20.1280.50">
    <property type="match status" value="1"/>
</dbReference>
<protein>
    <recommendedName>
        <fullName evidence="1">F-box domain-containing protein</fullName>
    </recommendedName>
</protein>
<sequence>MEPPRCADSVLELPHDLIEEILIRLPPLEPSCLVRASLVCKPWRRLISSASFLRRYRVFHRTPPMLGVIHAGGELSDHDSRFVPTTSRSPIEPCHLNWWPLDCRHGRALFSNNLCFIDGFSLVVWDPMTDGRRGLHEPDIPYTRSTAAVLCAAGDGCDHLACQGGPFLVVFVGTNDREDIARACVYSSETGEWSAPASVHLNCDVDIKPSVLVGGAVYFLCSFSHEIIRYDLAKQVLTVVDRPPEEYDDIVLVEAEDGGLALACLDDGVHPHCNGIYVWSMEAVGWVRRGGVIDIRNMLSHPKIPCTRSVCSAPRRAQTPSCWTPTMASLPSILGRGK</sequence>
<dbReference type="SUPFAM" id="SSF81383">
    <property type="entry name" value="F-box domain"/>
    <property type="match status" value="1"/>
</dbReference>
<dbReference type="Pfam" id="PF00646">
    <property type="entry name" value="F-box"/>
    <property type="match status" value="1"/>
</dbReference>
<proteinExistence type="predicted"/>
<dbReference type="AlphaFoldDB" id="A0AAD8TET6"/>
<dbReference type="SMART" id="SM00256">
    <property type="entry name" value="FBOX"/>
    <property type="match status" value="1"/>
</dbReference>
<keyword evidence="3" id="KW-1185">Reference proteome</keyword>
<reference evidence="2" key="1">
    <citation type="submission" date="2023-07" db="EMBL/GenBank/DDBJ databases">
        <title>A chromosome-level genome assembly of Lolium multiflorum.</title>
        <authorList>
            <person name="Chen Y."/>
            <person name="Copetti D."/>
            <person name="Kolliker R."/>
            <person name="Studer B."/>
        </authorList>
    </citation>
    <scope>NUCLEOTIDE SEQUENCE</scope>
    <source>
        <strain evidence="2">02402/16</strain>
        <tissue evidence="2">Leaf</tissue>
    </source>
</reference>
<dbReference type="PANTHER" id="PTHR32133">
    <property type="entry name" value="OS07G0120400 PROTEIN"/>
    <property type="match status" value="1"/>
</dbReference>
<organism evidence="2 3">
    <name type="scientific">Lolium multiflorum</name>
    <name type="common">Italian ryegrass</name>
    <name type="synonym">Lolium perenne subsp. multiflorum</name>
    <dbReference type="NCBI Taxonomy" id="4521"/>
    <lineage>
        <taxon>Eukaryota</taxon>
        <taxon>Viridiplantae</taxon>
        <taxon>Streptophyta</taxon>
        <taxon>Embryophyta</taxon>
        <taxon>Tracheophyta</taxon>
        <taxon>Spermatophyta</taxon>
        <taxon>Magnoliopsida</taxon>
        <taxon>Liliopsida</taxon>
        <taxon>Poales</taxon>
        <taxon>Poaceae</taxon>
        <taxon>BOP clade</taxon>
        <taxon>Pooideae</taxon>
        <taxon>Poodae</taxon>
        <taxon>Poeae</taxon>
        <taxon>Poeae Chloroplast Group 2 (Poeae type)</taxon>
        <taxon>Loliodinae</taxon>
        <taxon>Loliinae</taxon>
        <taxon>Lolium</taxon>
    </lineage>
</organism>
<dbReference type="Pfam" id="PF23635">
    <property type="entry name" value="Beta-prop_AT5G49610-like"/>
    <property type="match status" value="1"/>
</dbReference>
<name>A0AAD8TET6_LOLMU</name>